<dbReference type="InterPro" id="IPR001647">
    <property type="entry name" value="HTH_TetR"/>
</dbReference>
<feature type="domain" description="HTH tetR-type" evidence="3">
    <location>
        <begin position="10"/>
        <end position="70"/>
    </location>
</feature>
<evidence type="ECO:0000313" key="4">
    <source>
        <dbReference type="EMBL" id="VFQ47159.1"/>
    </source>
</evidence>
<dbReference type="SUPFAM" id="SSF46689">
    <property type="entry name" value="Homeodomain-like"/>
    <property type="match status" value="1"/>
</dbReference>
<dbReference type="Proteomes" id="UP000507962">
    <property type="component" value="Unassembled WGS sequence"/>
</dbReference>
<keyword evidence="5" id="KW-1185">Reference proteome</keyword>
<sequence length="196" mass="22639">MARRQQEKSMETHDELRASAIHFFGEKGFNTTTISEITEHAGYAKGNFYRYWKSKDDLFLSIMEEKYRLYRARRVDSLNQASSMDDVIGVIIDFLEQILDDGKWARVFLEFTIHASGNDEVRKELNKSFYRLSSDLFADIVAPHRREPVYPSKKLGGIVTALFEGFLIQILLGSNSIDKEDLRTAIRTLVLHIDNP</sequence>
<accession>A0A4U8YUR3</accession>
<gene>
    <name evidence="4" type="ORF">MSL71_48450</name>
</gene>
<dbReference type="RefSeq" id="WP_180146436.1">
    <property type="nucleotide sequence ID" value="NZ_CAADHO010000014.1"/>
</dbReference>
<keyword evidence="1 2" id="KW-0238">DNA-binding</keyword>
<evidence type="ECO:0000256" key="2">
    <source>
        <dbReference type="PROSITE-ProRule" id="PRU00335"/>
    </source>
</evidence>
<organism evidence="4 5">
    <name type="scientific">Desulfoluna butyratoxydans</name>
    <dbReference type="NCBI Taxonomy" id="231438"/>
    <lineage>
        <taxon>Bacteria</taxon>
        <taxon>Pseudomonadati</taxon>
        <taxon>Thermodesulfobacteriota</taxon>
        <taxon>Desulfobacteria</taxon>
        <taxon>Desulfobacterales</taxon>
        <taxon>Desulfolunaceae</taxon>
        <taxon>Desulfoluna</taxon>
    </lineage>
</organism>
<dbReference type="EMBL" id="CAADHO010000014">
    <property type="protein sequence ID" value="VFQ47159.1"/>
    <property type="molecule type" value="Genomic_DNA"/>
</dbReference>
<reference evidence="4 5" key="1">
    <citation type="submission" date="2019-03" db="EMBL/GenBank/DDBJ databases">
        <authorList>
            <person name="Nijsse B."/>
        </authorList>
    </citation>
    <scope>NUCLEOTIDE SEQUENCE [LARGE SCALE GENOMIC DNA]</scope>
    <source>
        <strain evidence="4">Desulfoluna butyratoxydans MSL71</strain>
    </source>
</reference>
<dbReference type="SUPFAM" id="SSF48498">
    <property type="entry name" value="Tetracyclin repressor-like, C-terminal domain"/>
    <property type="match status" value="1"/>
</dbReference>
<feature type="DNA-binding region" description="H-T-H motif" evidence="2">
    <location>
        <begin position="33"/>
        <end position="52"/>
    </location>
</feature>
<evidence type="ECO:0000256" key="1">
    <source>
        <dbReference type="ARBA" id="ARBA00023125"/>
    </source>
</evidence>
<dbReference type="InterPro" id="IPR036271">
    <property type="entry name" value="Tet_transcr_reg_TetR-rel_C_sf"/>
</dbReference>
<dbReference type="PANTHER" id="PTHR43479:SF11">
    <property type="entry name" value="ACREF_ENVCD OPERON REPRESSOR-RELATED"/>
    <property type="match status" value="1"/>
</dbReference>
<dbReference type="InterPro" id="IPR009057">
    <property type="entry name" value="Homeodomain-like_sf"/>
</dbReference>
<dbReference type="PROSITE" id="PS50977">
    <property type="entry name" value="HTH_TETR_2"/>
    <property type="match status" value="1"/>
</dbReference>
<evidence type="ECO:0000259" key="3">
    <source>
        <dbReference type="PROSITE" id="PS50977"/>
    </source>
</evidence>
<dbReference type="AlphaFoldDB" id="A0A4U8YUR3"/>
<proteinExistence type="predicted"/>
<name>A0A4U8YUR3_9BACT</name>
<dbReference type="PRINTS" id="PR00455">
    <property type="entry name" value="HTHTETR"/>
</dbReference>
<dbReference type="PANTHER" id="PTHR43479">
    <property type="entry name" value="ACREF/ENVCD OPERON REPRESSOR-RELATED"/>
    <property type="match status" value="1"/>
</dbReference>
<dbReference type="Gene3D" id="1.10.357.10">
    <property type="entry name" value="Tetracycline Repressor, domain 2"/>
    <property type="match status" value="1"/>
</dbReference>
<dbReference type="Pfam" id="PF00440">
    <property type="entry name" value="TetR_N"/>
    <property type="match status" value="1"/>
</dbReference>
<evidence type="ECO:0000313" key="5">
    <source>
        <dbReference type="Proteomes" id="UP000507962"/>
    </source>
</evidence>
<protein>
    <submittedName>
        <fullName evidence="4">Tetracycline transcriptional regulator tetr-related c-terminal</fullName>
    </submittedName>
</protein>
<dbReference type="GO" id="GO:0003677">
    <property type="term" value="F:DNA binding"/>
    <property type="evidence" value="ECO:0007669"/>
    <property type="project" value="UniProtKB-UniRule"/>
</dbReference>
<dbReference type="InterPro" id="IPR050624">
    <property type="entry name" value="HTH-type_Tx_Regulator"/>
</dbReference>